<evidence type="ECO:0000256" key="1">
    <source>
        <dbReference type="ARBA" id="ARBA00022574"/>
    </source>
</evidence>
<protein>
    <submittedName>
        <fullName evidence="2">Uncharacterized protein</fullName>
    </submittedName>
</protein>
<evidence type="ECO:0000313" key="2">
    <source>
        <dbReference type="EMBL" id="KAF5930439.1"/>
    </source>
</evidence>
<reference evidence="3" key="1">
    <citation type="journal article" date="2020" name="Nat. Commun.">
        <title>Genome assembly of wild tea tree DASZ reveals pedigree and selection history of tea varieties.</title>
        <authorList>
            <person name="Zhang W."/>
            <person name="Zhang Y."/>
            <person name="Qiu H."/>
            <person name="Guo Y."/>
            <person name="Wan H."/>
            <person name="Zhang X."/>
            <person name="Scossa F."/>
            <person name="Alseekh S."/>
            <person name="Zhang Q."/>
            <person name="Wang P."/>
            <person name="Xu L."/>
            <person name="Schmidt M.H."/>
            <person name="Jia X."/>
            <person name="Li D."/>
            <person name="Zhu A."/>
            <person name="Guo F."/>
            <person name="Chen W."/>
            <person name="Ni D."/>
            <person name="Usadel B."/>
            <person name="Fernie A.R."/>
            <person name="Wen W."/>
        </authorList>
    </citation>
    <scope>NUCLEOTIDE SEQUENCE [LARGE SCALE GENOMIC DNA]</scope>
    <source>
        <strain evidence="3">cv. G240</strain>
    </source>
</reference>
<dbReference type="PANTHER" id="PTHR46108:SF4">
    <property type="entry name" value="BLUE CHEESE"/>
    <property type="match status" value="1"/>
</dbReference>
<name>A0A7J7FQI4_CAMSI</name>
<sequence>MVSLFSMQEKETALNMTIDLFCRLVQQHANVAQLITMLVETHIFSFVVGRAFVTDIEKLKISSKSRSLDIGRVLSFFSAVTKDGIKPGSNLLQAVGVLVSGPIDKQSLLDSGILCCLIHIFNALLGLDEGNQKQKTSAQENLLLTERSNDGNVGQVRRLEVVSFPWLPALLFIVMF</sequence>
<dbReference type="AlphaFoldDB" id="A0A7J7FQI4"/>
<accession>A0A7J7FQI4</accession>
<organism evidence="2 3">
    <name type="scientific">Camellia sinensis</name>
    <name type="common">Tea plant</name>
    <name type="synonym">Thea sinensis</name>
    <dbReference type="NCBI Taxonomy" id="4442"/>
    <lineage>
        <taxon>Eukaryota</taxon>
        <taxon>Viridiplantae</taxon>
        <taxon>Streptophyta</taxon>
        <taxon>Embryophyta</taxon>
        <taxon>Tracheophyta</taxon>
        <taxon>Spermatophyta</taxon>
        <taxon>Magnoliopsida</taxon>
        <taxon>eudicotyledons</taxon>
        <taxon>Gunneridae</taxon>
        <taxon>Pentapetalae</taxon>
        <taxon>asterids</taxon>
        <taxon>Ericales</taxon>
        <taxon>Theaceae</taxon>
        <taxon>Camellia</taxon>
    </lineage>
</organism>
<reference evidence="2 3" key="2">
    <citation type="submission" date="2020-07" db="EMBL/GenBank/DDBJ databases">
        <title>Genome assembly of wild tea tree DASZ reveals pedigree and selection history of tea varieties.</title>
        <authorList>
            <person name="Zhang W."/>
        </authorList>
    </citation>
    <scope>NUCLEOTIDE SEQUENCE [LARGE SCALE GENOMIC DNA]</scope>
    <source>
        <strain evidence="3">cv. G240</strain>
        <tissue evidence="2">Leaf</tissue>
    </source>
</reference>
<gene>
    <name evidence="2" type="ORF">HYC85_031312</name>
</gene>
<dbReference type="InterPro" id="IPR051944">
    <property type="entry name" value="BEACH_domain_protein"/>
</dbReference>
<evidence type="ECO:0000313" key="3">
    <source>
        <dbReference type="Proteomes" id="UP000593564"/>
    </source>
</evidence>
<keyword evidence="1" id="KW-0853">WD repeat</keyword>
<dbReference type="PANTHER" id="PTHR46108">
    <property type="entry name" value="BLUE CHEESE"/>
    <property type="match status" value="1"/>
</dbReference>
<dbReference type="EMBL" id="JACBKZ010000015">
    <property type="protein sequence ID" value="KAF5930439.1"/>
    <property type="molecule type" value="Genomic_DNA"/>
</dbReference>
<proteinExistence type="predicted"/>
<keyword evidence="3" id="KW-1185">Reference proteome</keyword>
<comment type="caution">
    <text evidence="2">The sequence shown here is derived from an EMBL/GenBank/DDBJ whole genome shotgun (WGS) entry which is preliminary data.</text>
</comment>
<dbReference type="Proteomes" id="UP000593564">
    <property type="component" value="Unassembled WGS sequence"/>
</dbReference>